<organism evidence="2 3">
    <name type="scientific">Companilactobacillus nuruki</name>
    <dbReference type="NCBI Taxonomy" id="1993540"/>
    <lineage>
        <taxon>Bacteria</taxon>
        <taxon>Bacillati</taxon>
        <taxon>Bacillota</taxon>
        <taxon>Bacilli</taxon>
        <taxon>Lactobacillales</taxon>
        <taxon>Lactobacillaceae</taxon>
        <taxon>Companilactobacillus</taxon>
    </lineage>
</organism>
<protein>
    <recommendedName>
        <fullName evidence="1">WxL domain-containing protein</fullName>
    </recommendedName>
</protein>
<dbReference type="InterPro" id="IPR027994">
    <property type="entry name" value="WxL_dom"/>
</dbReference>
<comment type="caution">
    <text evidence="2">The sequence shown here is derived from an EMBL/GenBank/DDBJ whole genome shotgun (WGS) entry which is preliminary data.</text>
</comment>
<name>A0A2N7AT28_9LACO</name>
<reference evidence="2 3" key="1">
    <citation type="submission" date="2017-05" db="EMBL/GenBank/DDBJ databases">
        <title>Lactobacillus nurukis nov., sp. nov., isolated from nuruk.</title>
        <authorList>
            <person name="Kim S.-J."/>
        </authorList>
    </citation>
    <scope>NUCLEOTIDE SEQUENCE [LARGE SCALE GENOMIC DNA]</scope>
    <source>
        <strain evidence="2 3">SYF10-1a</strain>
    </source>
</reference>
<evidence type="ECO:0000313" key="3">
    <source>
        <dbReference type="Proteomes" id="UP000235649"/>
    </source>
</evidence>
<accession>A0A2N7AT28</accession>
<feature type="domain" description="WxL" evidence="1">
    <location>
        <begin position="125"/>
        <end position="298"/>
    </location>
</feature>
<keyword evidence="3" id="KW-1185">Reference proteome</keyword>
<sequence length="302" mass="31292">MRCTDRKIWYYLIVIKKDKKQKNNFLYQGGYIMKLSSKVLAGSLASAGMVLSLVAPALTAQAAQTSATVGTDGTVTGNTVADGKYALSSTDKSLPNGGLAIAYDNGKTTDVGSATAESNANVKVINGLLVLDQVPDFGFGTAALGSTVNLNNNKYDDQATDSENASAVKVIESRQNQPGFTLGAQMTAFKSGSDSQAFVMTLNPTDLVDDNGDNVSTVTGTSLKTDEAQITAGTTSDTTIADLAKGSYKNGTISADYSKATSAKLNLVTNPASNGGDPSKASVKSYNSTITWTLTAKPTTVA</sequence>
<gene>
    <name evidence="2" type="ORF">CBP76_09080</name>
</gene>
<dbReference type="AlphaFoldDB" id="A0A2N7AT28"/>
<dbReference type="OrthoDB" id="2149740at2"/>
<proteinExistence type="predicted"/>
<evidence type="ECO:0000313" key="2">
    <source>
        <dbReference type="EMBL" id="PMD68843.1"/>
    </source>
</evidence>
<evidence type="ECO:0000259" key="1">
    <source>
        <dbReference type="Pfam" id="PF13731"/>
    </source>
</evidence>
<dbReference type="Pfam" id="PF13731">
    <property type="entry name" value="WxL"/>
    <property type="match status" value="1"/>
</dbReference>
<dbReference type="Proteomes" id="UP000235649">
    <property type="component" value="Unassembled WGS sequence"/>
</dbReference>
<dbReference type="EMBL" id="NIPR01000034">
    <property type="protein sequence ID" value="PMD68843.1"/>
    <property type="molecule type" value="Genomic_DNA"/>
</dbReference>